<dbReference type="EMBL" id="SMGR01000001">
    <property type="protein sequence ID" value="TCL10203.1"/>
    <property type="molecule type" value="Genomic_DNA"/>
</dbReference>
<evidence type="ECO:0000256" key="1">
    <source>
        <dbReference type="ARBA" id="ARBA00012340"/>
    </source>
</evidence>
<evidence type="ECO:0000256" key="7">
    <source>
        <dbReference type="PROSITE-ProRule" id="PRU00533"/>
    </source>
</evidence>
<dbReference type="GO" id="GO:0009372">
    <property type="term" value="P:quorum sensing"/>
    <property type="evidence" value="ECO:0007669"/>
    <property type="project" value="UniProtKB-UniRule"/>
</dbReference>
<evidence type="ECO:0000313" key="9">
    <source>
        <dbReference type="Proteomes" id="UP000295673"/>
    </source>
</evidence>
<dbReference type="PANTHER" id="PTHR39322:SF1">
    <property type="entry name" value="ISOVALERYL-HOMOSERINE LACTONE SYNTHASE"/>
    <property type="match status" value="1"/>
</dbReference>
<dbReference type="InterPro" id="IPR001690">
    <property type="entry name" value="Autoind_synthase"/>
</dbReference>
<name>A0A4R1NTQ3_9RHOB</name>
<comment type="catalytic activity">
    <reaction evidence="6">
        <text>a fatty acyl-[ACP] + S-adenosyl-L-methionine = an N-acyl-L-homoserine lactone + S-methyl-5'-thioadenosine + holo-[ACP] + H(+)</text>
        <dbReference type="Rhea" id="RHEA:10096"/>
        <dbReference type="Rhea" id="RHEA-COMP:9685"/>
        <dbReference type="Rhea" id="RHEA-COMP:14125"/>
        <dbReference type="ChEBI" id="CHEBI:15378"/>
        <dbReference type="ChEBI" id="CHEBI:17509"/>
        <dbReference type="ChEBI" id="CHEBI:55474"/>
        <dbReference type="ChEBI" id="CHEBI:59789"/>
        <dbReference type="ChEBI" id="CHEBI:64479"/>
        <dbReference type="ChEBI" id="CHEBI:138651"/>
        <dbReference type="EC" id="2.3.1.184"/>
    </reaction>
</comment>
<comment type="similarity">
    <text evidence="7">Belongs to the autoinducer synthase family.</text>
</comment>
<keyword evidence="9" id="KW-1185">Reference proteome</keyword>
<proteinExistence type="inferred from homology"/>
<dbReference type="GO" id="GO:0007165">
    <property type="term" value="P:signal transduction"/>
    <property type="evidence" value="ECO:0007669"/>
    <property type="project" value="TreeGrafter"/>
</dbReference>
<keyword evidence="2 7" id="KW-0673">Quorum sensing</keyword>
<keyword evidence="4" id="KW-0949">S-adenosyl-L-methionine</keyword>
<dbReference type="InterPro" id="IPR018311">
    <property type="entry name" value="Autoind_synth_CS"/>
</dbReference>
<evidence type="ECO:0000313" key="8">
    <source>
        <dbReference type="EMBL" id="TCL10203.1"/>
    </source>
</evidence>
<protein>
    <recommendedName>
        <fullName evidence="1">acyl-homoserine-lactone synthase</fullName>
        <ecNumber evidence="1">2.3.1.184</ecNumber>
    </recommendedName>
</protein>
<evidence type="ECO:0000256" key="6">
    <source>
        <dbReference type="ARBA" id="ARBA00048576"/>
    </source>
</evidence>
<dbReference type="Gene3D" id="3.40.630.30">
    <property type="match status" value="1"/>
</dbReference>
<comment type="caution">
    <text evidence="8">The sequence shown here is derived from an EMBL/GenBank/DDBJ whole genome shotgun (WGS) entry which is preliminary data.</text>
</comment>
<dbReference type="EC" id="2.3.1.184" evidence="1"/>
<dbReference type="PANTHER" id="PTHR39322">
    <property type="entry name" value="ACYL-HOMOSERINE-LACTONE SYNTHASE"/>
    <property type="match status" value="1"/>
</dbReference>
<accession>A0A4R1NTQ3</accession>
<dbReference type="PROSITE" id="PS00949">
    <property type="entry name" value="AUTOINDUCER_SYNTH_1"/>
    <property type="match status" value="1"/>
</dbReference>
<sequence>MLATTLSFENMHQHGELMVNLLKARKQSFIVQNNWDLPEAEGMEYDQYDTPASRWIAVHEDDKILAGIRLTPTTAKCGMYTYMIRDAQKGMLESIPSDLLDFEAPVDPDVWESSRVFVSHLVPAEQRTRVQAQLMMQLIETARALEAKQVLGLVPAVWSRWIGRLGLVAVPAGPVMTIDGARVQVASMDLNSFRH</sequence>
<dbReference type="OrthoDB" id="6169313at2"/>
<gene>
    <name evidence="8" type="ORF">BXY66_2272</name>
</gene>
<keyword evidence="3" id="KW-0808">Transferase</keyword>
<dbReference type="Proteomes" id="UP000295673">
    <property type="component" value="Unassembled WGS sequence"/>
</dbReference>
<dbReference type="InterPro" id="IPR016181">
    <property type="entry name" value="Acyl_CoA_acyltransferase"/>
</dbReference>
<keyword evidence="5 7" id="KW-0071">Autoinducer synthesis</keyword>
<evidence type="ECO:0000256" key="5">
    <source>
        <dbReference type="ARBA" id="ARBA00022929"/>
    </source>
</evidence>
<dbReference type="Pfam" id="PF00765">
    <property type="entry name" value="Autoind_synth"/>
    <property type="match status" value="1"/>
</dbReference>
<organism evidence="8 9">
    <name type="scientific">Shimia isoporae</name>
    <dbReference type="NCBI Taxonomy" id="647720"/>
    <lineage>
        <taxon>Bacteria</taxon>
        <taxon>Pseudomonadati</taxon>
        <taxon>Pseudomonadota</taxon>
        <taxon>Alphaproteobacteria</taxon>
        <taxon>Rhodobacterales</taxon>
        <taxon>Roseobacteraceae</taxon>
    </lineage>
</organism>
<dbReference type="SUPFAM" id="SSF55729">
    <property type="entry name" value="Acyl-CoA N-acyltransferases (Nat)"/>
    <property type="match status" value="1"/>
</dbReference>
<dbReference type="PROSITE" id="PS51187">
    <property type="entry name" value="AUTOINDUCER_SYNTH_2"/>
    <property type="match status" value="1"/>
</dbReference>
<dbReference type="RefSeq" id="WP_132860167.1">
    <property type="nucleotide sequence ID" value="NZ_SMGR01000001.1"/>
</dbReference>
<dbReference type="AlphaFoldDB" id="A0A4R1NTQ3"/>
<dbReference type="GO" id="GO:0061579">
    <property type="term" value="F:N-acyl homoserine lactone synthase activity"/>
    <property type="evidence" value="ECO:0007669"/>
    <property type="project" value="UniProtKB-EC"/>
</dbReference>
<evidence type="ECO:0000256" key="4">
    <source>
        <dbReference type="ARBA" id="ARBA00022691"/>
    </source>
</evidence>
<reference evidence="8 9" key="1">
    <citation type="submission" date="2019-03" db="EMBL/GenBank/DDBJ databases">
        <title>Genomic Encyclopedia of Archaeal and Bacterial Type Strains, Phase II (KMG-II): from individual species to whole genera.</title>
        <authorList>
            <person name="Goeker M."/>
        </authorList>
    </citation>
    <scope>NUCLEOTIDE SEQUENCE [LARGE SCALE GENOMIC DNA]</scope>
    <source>
        <strain evidence="8 9">DSM 26433</strain>
    </source>
</reference>
<evidence type="ECO:0000256" key="2">
    <source>
        <dbReference type="ARBA" id="ARBA00022654"/>
    </source>
</evidence>
<evidence type="ECO:0000256" key="3">
    <source>
        <dbReference type="ARBA" id="ARBA00022679"/>
    </source>
</evidence>